<feature type="compositionally biased region" description="Basic and acidic residues" evidence="1">
    <location>
        <begin position="296"/>
        <end position="307"/>
    </location>
</feature>
<feature type="region of interest" description="Disordered" evidence="1">
    <location>
        <begin position="296"/>
        <end position="316"/>
    </location>
</feature>
<name>A0A7M3W3V8_PSEAI</name>
<geneLocation type="plasmid" evidence="3">
    <name>pIPM3H3-GES5</name>
</geneLocation>
<feature type="compositionally biased region" description="Low complexity" evidence="1">
    <location>
        <begin position="153"/>
        <end position="165"/>
    </location>
</feature>
<feature type="domain" description="KfrA N-terminal DNA-binding" evidence="2">
    <location>
        <begin position="8"/>
        <end position="131"/>
    </location>
</feature>
<dbReference type="Pfam" id="PF11740">
    <property type="entry name" value="KfrA_N"/>
    <property type="match status" value="1"/>
</dbReference>
<dbReference type="InterPro" id="IPR021104">
    <property type="entry name" value="KfrA_DNA-bd_N"/>
</dbReference>
<evidence type="ECO:0000259" key="2">
    <source>
        <dbReference type="Pfam" id="PF11740"/>
    </source>
</evidence>
<reference evidence="3" key="1">
    <citation type="submission" date="2020-10" db="EMBL/GenBank/DDBJ databases">
        <title>Detection of Pseudomonas aeruginosa producing GES-5 beta-lactamase from hospital sewage.</title>
        <authorList>
            <person name="Hayashi W."/>
            <person name="Soga E."/>
            <person name="Iimura M."/>
            <person name="Yoshida S."/>
            <person name="Izumi K."/>
            <person name="Nagano Y."/>
            <person name="Nagano N."/>
        </authorList>
    </citation>
    <scope>NUCLEOTIDE SEQUENCE</scope>
    <source>
        <strain evidence="3">IPM3H3</strain>
        <plasmid evidence="3">pIPM3H3-GES5</plasmid>
    </source>
</reference>
<evidence type="ECO:0000256" key="1">
    <source>
        <dbReference type="SAM" id="MobiDB-lite"/>
    </source>
</evidence>
<dbReference type="RefSeq" id="WP_011798660.1">
    <property type="nucleotide sequence ID" value="NZ_JADEVH010000002.1"/>
</dbReference>
<proteinExistence type="predicted"/>
<dbReference type="AlphaFoldDB" id="A0A7M3W3V8"/>
<evidence type="ECO:0000313" key="3">
    <source>
        <dbReference type="EMBL" id="BCM64649.1"/>
    </source>
</evidence>
<feature type="compositionally biased region" description="Basic and acidic residues" evidence="1">
    <location>
        <begin position="166"/>
        <end position="188"/>
    </location>
</feature>
<protein>
    <recommendedName>
        <fullName evidence="2">KfrA N-terminal DNA-binding domain-containing protein</fullName>
    </recommendedName>
</protein>
<organism evidence="3">
    <name type="scientific">Pseudomonas aeruginosa</name>
    <dbReference type="NCBI Taxonomy" id="287"/>
    <lineage>
        <taxon>Bacteria</taxon>
        <taxon>Pseudomonadati</taxon>
        <taxon>Pseudomonadota</taxon>
        <taxon>Gammaproteobacteria</taxon>
        <taxon>Pseudomonadales</taxon>
        <taxon>Pseudomonadaceae</taxon>
        <taxon>Pseudomonas</taxon>
    </lineage>
</organism>
<feature type="region of interest" description="Disordered" evidence="1">
    <location>
        <begin position="153"/>
        <end position="188"/>
    </location>
</feature>
<dbReference type="EMBL" id="LC589064">
    <property type="protein sequence ID" value="BCM64649.1"/>
    <property type="molecule type" value="Genomic_DNA"/>
</dbReference>
<sequence>MASEAIITEELICKAAEQLAAEGMRPTNETVRELLAKWTNTKGGSYATIGPVLRAWKARRKAAESAEPVREAAPQVVLDKVQGWAADMWGVALELANGRLASERESLERVRQELEAETAEALALAEKREDERDEARRQAAELTDQLASLQAEVAAQTERAAAGEARAAELEKRANEVHDDLKAERARRDEAEAARRTVEAELSTQRADVARLTQQAADLERELAQARADVARGQEQAAADLAAMRKEHAEALVALRAQHEAELGRLKETHHQAMHDQKQRSVEVIGKLETSKQRMEAELDEARKAAREASAQLGRVSGELDALRSQVASQEATIRGFTAQAKKADKS</sequence>
<accession>A0A7M3W3V8</accession>
<keyword evidence="3" id="KW-0614">Plasmid</keyword>